<evidence type="ECO:0000256" key="4">
    <source>
        <dbReference type="ARBA" id="ARBA00023163"/>
    </source>
</evidence>
<evidence type="ECO:0000256" key="5">
    <source>
        <dbReference type="ARBA" id="ARBA00023242"/>
    </source>
</evidence>
<protein>
    <recommendedName>
        <fullName evidence="7">Zn(2)-C6 fungal-type domain-containing protein</fullName>
    </recommendedName>
</protein>
<dbReference type="SMART" id="SM00066">
    <property type="entry name" value="GAL4"/>
    <property type="match status" value="1"/>
</dbReference>
<dbReference type="GO" id="GO:0008270">
    <property type="term" value="F:zinc ion binding"/>
    <property type="evidence" value="ECO:0007669"/>
    <property type="project" value="InterPro"/>
</dbReference>
<dbReference type="Gene3D" id="4.10.240.10">
    <property type="entry name" value="Zn(2)-C6 fungal-type DNA-binding domain"/>
    <property type="match status" value="1"/>
</dbReference>
<dbReference type="GO" id="GO:0003677">
    <property type="term" value="F:DNA binding"/>
    <property type="evidence" value="ECO:0007669"/>
    <property type="project" value="UniProtKB-KW"/>
</dbReference>
<dbReference type="PROSITE" id="PS50048">
    <property type="entry name" value="ZN2_CY6_FUNGAL_2"/>
    <property type="match status" value="1"/>
</dbReference>
<dbReference type="AlphaFoldDB" id="A0AAD4CTC6"/>
<dbReference type="InterPro" id="IPR050987">
    <property type="entry name" value="AtrR-like"/>
</dbReference>
<evidence type="ECO:0000256" key="2">
    <source>
        <dbReference type="ARBA" id="ARBA00023015"/>
    </source>
</evidence>
<evidence type="ECO:0000313" key="9">
    <source>
        <dbReference type="Proteomes" id="UP001194746"/>
    </source>
</evidence>
<keyword evidence="9" id="KW-1185">Reference proteome</keyword>
<evidence type="ECO:0000256" key="6">
    <source>
        <dbReference type="SAM" id="MobiDB-lite"/>
    </source>
</evidence>
<evidence type="ECO:0000259" key="7">
    <source>
        <dbReference type="PROSITE" id="PS50048"/>
    </source>
</evidence>
<evidence type="ECO:0000313" key="8">
    <source>
        <dbReference type="EMBL" id="KAF9891423.1"/>
    </source>
</evidence>
<keyword evidence="5" id="KW-0539">Nucleus</keyword>
<organism evidence="8 9">
    <name type="scientific">Aspergillus nanangensis</name>
    <dbReference type="NCBI Taxonomy" id="2582783"/>
    <lineage>
        <taxon>Eukaryota</taxon>
        <taxon>Fungi</taxon>
        <taxon>Dikarya</taxon>
        <taxon>Ascomycota</taxon>
        <taxon>Pezizomycotina</taxon>
        <taxon>Eurotiomycetes</taxon>
        <taxon>Eurotiomycetidae</taxon>
        <taxon>Eurotiales</taxon>
        <taxon>Aspergillaceae</taxon>
        <taxon>Aspergillus</taxon>
        <taxon>Aspergillus subgen. Circumdati</taxon>
    </lineage>
</organism>
<accession>A0AAD4CTC6</accession>
<dbReference type="PROSITE" id="PS00463">
    <property type="entry name" value="ZN2_CY6_FUNGAL_1"/>
    <property type="match status" value="1"/>
</dbReference>
<dbReference type="GO" id="GO:0009893">
    <property type="term" value="P:positive regulation of metabolic process"/>
    <property type="evidence" value="ECO:0007669"/>
    <property type="project" value="UniProtKB-ARBA"/>
</dbReference>
<dbReference type="Pfam" id="PF00172">
    <property type="entry name" value="Zn_clus"/>
    <property type="match status" value="1"/>
</dbReference>
<keyword evidence="4" id="KW-0804">Transcription</keyword>
<proteinExistence type="predicted"/>
<keyword evidence="2" id="KW-0805">Transcription regulation</keyword>
<reference evidence="8" key="1">
    <citation type="journal article" date="2019" name="Beilstein J. Org. Chem.">
        <title>Nanangenines: drimane sesquiterpenoids as the dominant metabolite cohort of a novel Australian fungus, Aspergillus nanangensis.</title>
        <authorList>
            <person name="Lacey H.J."/>
            <person name="Gilchrist C.L.M."/>
            <person name="Crombie A."/>
            <person name="Kalaitzis J.A."/>
            <person name="Vuong D."/>
            <person name="Rutledge P.J."/>
            <person name="Turner P."/>
            <person name="Pitt J.I."/>
            <person name="Lacey E."/>
            <person name="Chooi Y.H."/>
            <person name="Piggott A.M."/>
        </authorList>
    </citation>
    <scope>NUCLEOTIDE SEQUENCE</scope>
    <source>
        <strain evidence="8">MST-FP2251</strain>
    </source>
</reference>
<sequence length="578" mass="63407">MTAESPTTRRISHANANRPPQNRRRVWRACESCRKKKVKCDGEDPCKPCSGYGIACTYPETARGSGVVASSPSADVFSSRLRSLEEMVAKLAQGQNNEDERRSDSVALSTVTTIPPEQRTVVDAPACQPAITTDDILNIDTSATQNLDFLDDLLTTAIDPSFWPSVPRPLPIQTYADCFGQLEVDTRGETRYVGLGASVCIVDNCAGLRKRIQSGLASKGFEPQESLLDSTPTSSPSLNAPSPIGWWAGELPPAALIDTLVDREYYRNTSRGSAESLGLLYAVLAVAASQIADPSDPVYNMPDCWRYQAVDVGAHFFSLAVTSLQSPATTTDLESSLGKNVAVHTVITRALLSVHLTQIGMPREAWKMLSHAVRLGQDMGLHRSPCKFHLPEAQQSTRRRIWWCLYVMDRLLSMNLGRPLAIEDADCDVEMPVPAEGITPGFIAMIRLCQIIGAVLRVSNSVGNAARWRDPANYPELRATVDEFGLQLSRWEREELANSRSNGSDPDDKQDSIESNVLRSTHISTLILLFRPLMSNPHRESPLGTEVAMRRCLEASTSCIHGVYMYYSADALYSVDGG</sequence>
<evidence type="ECO:0000256" key="3">
    <source>
        <dbReference type="ARBA" id="ARBA00023125"/>
    </source>
</evidence>
<keyword evidence="1" id="KW-0479">Metal-binding</keyword>
<dbReference type="InterPro" id="IPR001138">
    <property type="entry name" value="Zn2Cys6_DnaBD"/>
</dbReference>
<feature type="domain" description="Zn(2)-C6 fungal-type" evidence="7">
    <location>
        <begin position="29"/>
        <end position="58"/>
    </location>
</feature>
<dbReference type="GO" id="GO:0006351">
    <property type="term" value="P:DNA-templated transcription"/>
    <property type="evidence" value="ECO:0007669"/>
    <property type="project" value="InterPro"/>
</dbReference>
<dbReference type="CDD" id="cd12148">
    <property type="entry name" value="fungal_TF_MHR"/>
    <property type="match status" value="1"/>
</dbReference>
<gene>
    <name evidence="8" type="ORF">FE257_004279</name>
</gene>
<dbReference type="SUPFAM" id="SSF57701">
    <property type="entry name" value="Zn2/Cys6 DNA-binding domain"/>
    <property type="match status" value="1"/>
</dbReference>
<dbReference type="PANTHER" id="PTHR46910:SF1">
    <property type="entry name" value="MISCELLANEOUS ZN(II)2CYS6 TRANSCRIPTION FACTOR (EUROFUNG)-RELATED"/>
    <property type="match status" value="1"/>
</dbReference>
<dbReference type="SMART" id="SM00906">
    <property type="entry name" value="Fungal_trans"/>
    <property type="match status" value="1"/>
</dbReference>
<comment type="caution">
    <text evidence="8">The sequence shown here is derived from an EMBL/GenBank/DDBJ whole genome shotgun (WGS) entry which is preliminary data.</text>
</comment>
<dbReference type="PANTHER" id="PTHR46910">
    <property type="entry name" value="TRANSCRIPTION FACTOR PDR1"/>
    <property type="match status" value="1"/>
</dbReference>
<keyword evidence="3" id="KW-0238">DNA-binding</keyword>
<dbReference type="InterPro" id="IPR007219">
    <property type="entry name" value="XnlR_reg_dom"/>
</dbReference>
<feature type="region of interest" description="Disordered" evidence="6">
    <location>
        <begin position="1"/>
        <end position="23"/>
    </location>
</feature>
<dbReference type="InterPro" id="IPR036864">
    <property type="entry name" value="Zn2-C6_fun-type_DNA-bd_sf"/>
</dbReference>
<dbReference type="GO" id="GO:0000981">
    <property type="term" value="F:DNA-binding transcription factor activity, RNA polymerase II-specific"/>
    <property type="evidence" value="ECO:0007669"/>
    <property type="project" value="InterPro"/>
</dbReference>
<reference evidence="8" key="2">
    <citation type="submission" date="2020-02" db="EMBL/GenBank/DDBJ databases">
        <authorList>
            <person name="Gilchrist C.L.M."/>
            <person name="Chooi Y.-H."/>
        </authorList>
    </citation>
    <scope>NUCLEOTIDE SEQUENCE</scope>
    <source>
        <strain evidence="8">MST-FP2251</strain>
    </source>
</reference>
<dbReference type="Proteomes" id="UP001194746">
    <property type="component" value="Unassembled WGS sequence"/>
</dbReference>
<evidence type="ECO:0000256" key="1">
    <source>
        <dbReference type="ARBA" id="ARBA00022723"/>
    </source>
</evidence>
<dbReference type="Pfam" id="PF04082">
    <property type="entry name" value="Fungal_trans"/>
    <property type="match status" value="1"/>
</dbReference>
<name>A0AAD4CTC6_ASPNN</name>
<dbReference type="EMBL" id="VCAU01000019">
    <property type="protein sequence ID" value="KAF9891423.1"/>
    <property type="molecule type" value="Genomic_DNA"/>
</dbReference>
<dbReference type="CDD" id="cd00067">
    <property type="entry name" value="GAL4"/>
    <property type="match status" value="1"/>
</dbReference>